<dbReference type="OrthoDB" id="5518730at2"/>
<protein>
    <submittedName>
        <fullName evidence="1">Uncharacterized protein</fullName>
    </submittedName>
</protein>
<dbReference type="AlphaFoldDB" id="A0A4P7UIN5"/>
<accession>A0A4P7UIN5</accession>
<dbReference type="EMBL" id="CP036295">
    <property type="protein sequence ID" value="QCC86265.1"/>
    <property type="molecule type" value="Genomic_DNA"/>
</dbReference>
<name>A0A4P7UIN5_DESDE</name>
<proteinExistence type="predicted"/>
<dbReference type="RefSeq" id="WP_136400367.1">
    <property type="nucleotide sequence ID" value="NZ_CP036295.1"/>
</dbReference>
<reference evidence="1 2" key="1">
    <citation type="submission" date="2019-02" db="EMBL/GenBank/DDBJ databases">
        <title>Complete Genome Sequence of Desulfovibrio desulfuricans IC1, a Sulfonate Utilizing Anaerobe.</title>
        <authorList>
            <person name="Day L.A."/>
            <person name="De Leon K.B."/>
            <person name="Wall J.D."/>
        </authorList>
    </citation>
    <scope>NUCLEOTIDE SEQUENCE [LARGE SCALE GENOMIC DNA]</scope>
    <source>
        <strain evidence="1 2">IC1</strain>
    </source>
</reference>
<dbReference type="Proteomes" id="UP000297065">
    <property type="component" value="Chromosome"/>
</dbReference>
<sequence>MKVTNDQLEALLRQQSQSSGSTRPQKTQAGGFEAALTEQLGLDNAVASSTFSTAAAGQTSQASMISQMLLGTTQAEPADMDDDVIQSAFSQASGTLDMWDSYVNALGSSGQDGSLREAYSLLQGIDGQVSALKTNTAAVRGQNTGLDSLVNELDVMTATEKFKFNRGDYNS</sequence>
<evidence type="ECO:0000313" key="1">
    <source>
        <dbReference type="EMBL" id="QCC86265.1"/>
    </source>
</evidence>
<evidence type="ECO:0000313" key="2">
    <source>
        <dbReference type="Proteomes" id="UP000297065"/>
    </source>
</evidence>
<organism evidence="1 2">
    <name type="scientific">Desulfovibrio desulfuricans</name>
    <dbReference type="NCBI Taxonomy" id="876"/>
    <lineage>
        <taxon>Bacteria</taxon>
        <taxon>Pseudomonadati</taxon>
        <taxon>Thermodesulfobacteriota</taxon>
        <taxon>Desulfovibrionia</taxon>
        <taxon>Desulfovibrionales</taxon>
        <taxon>Desulfovibrionaceae</taxon>
        <taxon>Desulfovibrio</taxon>
    </lineage>
</organism>
<gene>
    <name evidence="1" type="ORF">DDIC_10355</name>
</gene>